<comment type="similarity">
    <text evidence="4">Belongs to the pex2/pex10/pex12 family.</text>
</comment>
<dbReference type="Pfam" id="PF04757">
    <property type="entry name" value="Pex2_Pex12"/>
    <property type="match status" value="1"/>
</dbReference>
<evidence type="ECO:0000256" key="7">
    <source>
        <dbReference type="ARBA" id="ARBA00022593"/>
    </source>
</evidence>
<keyword evidence="12" id="KW-0833">Ubl conjugation pathway</keyword>
<keyword evidence="8" id="KW-0808">Transferase</keyword>
<sequence>MFADAKQAEIIRSNQKDDFYSNYIKSSLAEIVQDFFGARVWLRWRQELDLVADLGYFGLTTCAGFQTLGEEYVNMIQVDETLRKVPSFWRRGFMILLQVTAPYMIDRCLSYIEKQLRVNPPNSLTPEARTVLLKTIPVVRHTVTILHRCHLALFYMKGIFYHIAKRFTNIHYILVRDGGTGARSGYRILGWLSVIQLAFTLIQNIYNWSLRQNTEHQSSHNTGLLVDHQPVKELVQYGDAVEKSTDASLKCVLCLGNRIQSTCTPCGHLFCWQCITEWCSNKSECPLCRESFQMSRLIYLQNYDPP</sequence>
<reference evidence="21" key="1">
    <citation type="journal article" date="2023" name="Mol. Biol. Evol.">
        <title>Third-Generation Sequencing Reveals the Adaptive Role of the Epigenome in Three Deep-Sea Polychaetes.</title>
        <authorList>
            <person name="Perez M."/>
            <person name="Aroh O."/>
            <person name="Sun Y."/>
            <person name="Lan Y."/>
            <person name="Juniper S.K."/>
            <person name="Young C.R."/>
            <person name="Angers B."/>
            <person name="Qian P.Y."/>
        </authorList>
    </citation>
    <scope>NUCLEOTIDE SEQUENCE</scope>
    <source>
        <strain evidence="21">P08H-3</strain>
    </source>
</reference>
<keyword evidence="7" id="KW-0962">Peroxisome biogenesis</keyword>
<evidence type="ECO:0000256" key="10">
    <source>
        <dbReference type="ARBA" id="ARBA00022723"/>
    </source>
</evidence>
<dbReference type="GO" id="GO:0008270">
    <property type="term" value="F:zinc ion binding"/>
    <property type="evidence" value="ECO:0007669"/>
    <property type="project" value="UniProtKB-KW"/>
</dbReference>
<comment type="catalytic activity">
    <reaction evidence="1">
        <text>S-ubiquitinyl-[E2 ubiquitin-conjugating enzyme]-L-cysteine + [acceptor protein]-L-lysine = [E2 ubiquitin-conjugating enzyme]-L-cysteine + N(6)-ubiquitinyl-[acceptor protein]-L-lysine.</text>
        <dbReference type="EC" id="2.3.2.27"/>
    </reaction>
</comment>
<evidence type="ECO:0000256" key="19">
    <source>
        <dbReference type="PROSITE-ProRule" id="PRU00175"/>
    </source>
</evidence>
<comment type="pathway">
    <text evidence="3">Protein modification; protein ubiquitination.</text>
</comment>
<evidence type="ECO:0000256" key="2">
    <source>
        <dbReference type="ARBA" id="ARBA00004585"/>
    </source>
</evidence>
<evidence type="ECO:0000256" key="16">
    <source>
        <dbReference type="ARBA" id="ARBA00023136"/>
    </source>
</evidence>
<evidence type="ECO:0000256" key="4">
    <source>
        <dbReference type="ARBA" id="ARBA00008704"/>
    </source>
</evidence>
<keyword evidence="9" id="KW-0812">Transmembrane</keyword>
<dbReference type="AlphaFoldDB" id="A0AAD9JSG9"/>
<dbReference type="PROSITE" id="PS00518">
    <property type="entry name" value="ZF_RING_1"/>
    <property type="match status" value="1"/>
</dbReference>
<comment type="function">
    <text evidence="18">E3 ubiquitin-protein ligase component of a retrotranslocation channel required for peroxisome organization by mediating export of the PEX5 receptor from peroxisomes to the cytosol, thereby promoting PEX5 recycling. The retrotranslocation channel is composed of PEX2, PEX10 and PEX12; each subunit contributing transmembrane segments that coassemble into an open channel that specifically allows the passage of PEX5 through the peroxisomal membrane. PEX10 also regulates PEX5 recycling by acting as a E3 ubiquitin-protein ligase. When PEX5 recycling is compromised, PEX10 catalyzes polyubiquitination of PEX5 during its passage through the retrotranslocation channel, leading to its degradation.</text>
</comment>
<dbReference type="GO" id="GO:0016558">
    <property type="term" value="P:protein import into peroxisome matrix"/>
    <property type="evidence" value="ECO:0007669"/>
    <property type="project" value="InterPro"/>
</dbReference>
<keyword evidence="15" id="KW-1133">Transmembrane helix</keyword>
<evidence type="ECO:0000313" key="22">
    <source>
        <dbReference type="Proteomes" id="UP001208570"/>
    </source>
</evidence>
<dbReference type="InterPro" id="IPR006845">
    <property type="entry name" value="Pex_N"/>
</dbReference>
<keyword evidence="10" id="KW-0479">Metal-binding</keyword>
<keyword evidence="17" id="KW-0576">Peroxisome</keyword>
<dbReference type="InterPro" id="IPR013083">
    <property type="entry name" value="Znf_RING/FYVE/PHD"/>
</dbReference>
<evidence type="ECO:0000256" key="1">
    <source>
        <dbReference type="ARBA" id="ARBA00000900"/>
    </source>
</evidence>
<organism evidence="21 22">
    <name type="scientific">Paralvinella palmiformis</name>
    <dbReference type="NCBI Taxonomy" id="53620"/>
    <lineage>
        <taxon>Eukaryota</taxon>
        <taxon>Metazoa</taxon>
        <taxon>Spiralia</taxon>
        <taxon>Lophotrochozoa</taxon>
        <taxon>Annelida</taxon>
        <taxon>Polychaeta</taxon>
        <taxon>Sedentaria</taxon>
        <taxon>Canalipalpata</taxon>
        <taxon>Terebellida</taxon>
        <taxon>Terebelliformia</taxon>
        <taxon>Alvinellidae</taxon>
        <taxon>Paralvinella</taxon>
    </lineage>
</organism>
<feature type="domain" description="RING-type" evidence="20">
    <location>
        <begin position="251"/>
        <end position="289"/>
    </location>
</feature>
<evidence type="ECO:0000256" key="18">
    <source>
        <dbReference type="ARBA" id="ARBA00045271"/>
    </source>
</evidence>
<dbReference type="EMBL" id="JAODUP010000172">
    <property type="protein sequence ID" value="KAK2158339.1"/>
    <property type="molecule type" value="Genomic_DNA"/>
</dbReference>
<dbReference type="PROSITE" id="PS50089">
    <property type="entry name" value="ZF_RING_2"/>
    <property type="match status" value="1"/>
</dbReference>
<dbReference type="SUPFAM" id="SSF57850">
    <property type="entry name" value="RING/U-box"/>
    <property type="match status" value="1"/>
</dbReference>
<keyword evidence="22" id="KW-1185">Reference proteome</keyword>
<dbReference type="SMART" id="SM00184">
    <property type="entry name" value="RING"/>
    <property type="match status" value="1"/>
</dbReference>
<evidence type="ECO:0000256" key="6">
    <source>
        <dbReference type="ARBA" id="ARBA00022448"/>
    </source>
</evidence>
<dbReference type="InterPro" id="IPR025654">
    <property type="entry name" value="PEX2/10"/>
</dbReference>
<dbReference type="InterPro" id="IPR017907">
    <property type="entry name" value="Znf_RING_CS"/>
</dbReference>
<name>A0AAD9JSG9_9ANNE</name>
<dbReference type="InterPro" id="IPR001841">
    <property type="entry name" value="Znf_RING"/>
</dbReference>
<keyword evidence="13" id="KW-0862">Zinc</keyword>
<dbReference type="FunFam" id="3.30.40.10:FF:000332">
    <property type="entry name" value="Peroxisome biogenesis factor 10"/>
    <property type="match status" value="1"/>
</dbReference>
<dbReference type="Pfam" id="PF13920">
    <property type="entry name" value="zf-C3HC4_3"/>
    <property type="match status" value="1"/>
</dbReference>
<evidence type="ECO:0000256" key="9">
    <source>
        <dbReference type="ARBA" id="ARBA00022692"/>
    </source>
</evidence>
<evidence type="ECO:0000256" key="15">
    <source>
        <dbReference type="ARBA" id="ARBA00022989"/>
    </source>
</evidence>
<evidence type="ECO:0000256" key="13">
    <source>
        <dbReference type="ARBA" id="ARBA00022833"/>
    </source>
</evidence>
<keyword evidence="16" id="KW-0472">Membrane</keyword>
<evidence type="ECO:0000256" key="12">
    <source>
        <dbReference type="ARBA" id="ARBA00022786"/>
    </source>
</evidence>
<dbReference type="PANTHER" id="PTHR23350:SF0">
    <property type="entry name" value="PEROXISOME BIOGENESIS FACTOR 10"/>
    <property type="match status" value="1"/>
</dbReference>
<dbReference type="Proteomes" id="UP001208570">
    <property type="component" value="Unassembled WGS sequence"/>
</dbReference>
<evidence type="ECO:0000256" key="14">
    <source>
        <dbReference type="ARBA" id="ARBA00022927"/>
    </source>
</evidence>
<dbReference type="CDD" id="cd16527">
    <property type="entry name" value="RING-HC_PEX10"/>
    <property type="match status" value="1"/>
</dbReference>
<dbReference type="PANTHER" id="PTHR23350">
    <property type="entry name" value="PEROXISOME ASSEMBLY PROTEIN 10"/>
    <property type="match status" value="1"/>
</dbReference>
<evidence type="ECO:0000313" key="21">
    <source>
        <dbReference type="EMBL" id="KAK2158339.1"/>
    </source>
</evidence>
<evidence type="ECO:0000256" key="5">
    <source>
        <dbReference type="ARBA" id="ARBA00012483"/>
    </source>
</evidence>
<gene>
    <name evidence="21" type="ORF">LSH36_172g00007</name>
</gene>
<comment type="subcellular location">
    <subcellularLocation>
        <location evidence="2">Peroxisome membrane</location>
        <topology evidence="2">Multi-pass membrane protein</topology>
    </subcellularLocation>
</comment>
<dbReference type="GO" id="GO:0005778">
    <property type="term" value="C:peroxisomal membrane"/>
    <property type="evidence" value="ECO:0007669"/>
    <property type="project" value="UniProtKB-SubCell"/>
</dbReference>
<dbReference type="Gene3D" id="3.30.40.10">
    <property type="entry name" value="Zinc/RING finger domain, C3HC4 (zinc finger)"/>
    <property type="match status" value="1"/>
</dbReference>
<dbReference type="EC" id="2.3.2.27" evidence="5"/>
<evidence type="ECO:0000256" key="11">
    <source>
        <dbReference type="ARBA" id="ARBA00022771"/>
    </source>
</evidence>
<protein>
    <recommendedName>
        <fullName evidence="5">RING-type E3 ubiquitin transferase</fullName>
        <ecNumber evidence="5">2.3.2.27</ecNumber>
    </recommendedName>
</protein>
<evidence type="ECO:0000256" key="17">
    <source>
        <dbReference type="ARBA" id="ARBA00023140"/>
    </source>
</evidence>
<evidence type="ECO:0000256" key="3">
    <source>
        <dbReference type="ARBA" id="ARBA00004906"/>
    </source>
</evidence>
<comment type="caution">
    <text evidence="21">The sequence shown here is derived from an EMBL/GenBank/DDBJ whole genome shotgun (WGS) entry which is preliminary data.</text>
</comment>
<keyword evidence="11 19" id="KW-0863">Zinc-finger</keyword>
<keyword evidence="14" id="KW-0653">Protein transport</keyword>
<keyword evidence="6" id="KW-0813">Transport</keyword>
<dbReference type="GO" id="GO:0061630">
    <property type="term" value="F:ubiquitin protein ligase activity"/>
    <property type="evidence" value="ECO:0007669"/>
    <property type="project" value="UniProtKB-EC"/>
</dbReference>
<evidence type="ECO:0000256" key="8">
    <source>
        <dbReference type="ARBA" id="ARBA00022679"/>
    </source>
</evidence>
<evidence type="ECO:0000259" key="20">
    <source>
        <dbReference type="PROSITE" id="PS50089"/>
    </source>
</evidence>
<accession>A0AAD9JSG9</accession>
<proteinExistence type="inferred from homology"/>